<name>A0A9X0WHY1_9GAMM</name>
<proteinExistence type="predicted"/>
<protein>
    <submittedName>
        <fullName evidence="2">Uncharacterized protein</fullName>
    </submittedName>
</protein>
<dbReference type="EMBL" id="NRSD01000009">
    <property type="protein sequence ID" value="MBK1645061.1"/>
    <property type="molecule type" value="Genomic_DNA"/>
</dbReference>
<gene>
    <name evidence="2" type="ORF">CKO25_10430</name>
</gene>
<keyword evidence="1" id="KW-0732">Signal</keyword>
<sequence length="222" mass="22951">MELLMTANRLIRNITPAALAMLSAGTLIAAEPVGEIVAIQGTMMVTQQDRYVITGGHHPIHVGDRVFMLEGGRAAIWYADSCEYFLFDDVVLDVTEQSPCAAGRGGQYRADIAEVEAATQPLEAATEAAASSEASGTAVEGVGDRLAAATRIEPSVAQGSAGIEASPSVTTTTTSVAVTTGVTASSWLPAALLGAAIGSAALSDFQGNIKTREEEEPISRIE</sequence>
<organism evidence="2 3">
    <name type="scientific">Thiocapsa imhoffii</name>
    <dbReference type="NCBI Taxonomy" id="382777"/>
    <lineage>
        <taxon>Bacteria</taxon>
        <taxon>Pseudomonadati</taxon>
        <taxon>Pseudomonadota</taxon>
        <taxon>Gammaproteobacteria</taxon>
        <taxon>Chromatiales</taxon>
        <taxon>Chromatiaceae</taxon>
        <taxon>Thiocapsa</taxon>
    </lineage>
</organism>
<accession>A0A9X0WHY1</accession>
<evidence type="ECO:0000256" key="1">
    <source>
        <dbReference type="SAM" id="SignalP"/>
    </source>
</evidence>
<reference evidence="2 3" key="1">
    <citation type="journal article" date="2020" name="Microorganisms">
        <title>Osmotic Adaptation and Compatible Solute Biosynthesis of Phototrophic Bacteria as Revealed from Genome Analyses.</title>
        <authorList>
            <person name="Imhoff J.F."/>
            <person name="Rahn T."/>
            <person name="Kunzel S."/>
            <person name="Keller A."/>
            <person name="Neulinger S.C."/>
        </authorList>
    </citation>
    <scope>NUCLEOTIDE SEQUENCE [LARGE SCALE GENOMIC DNA]</scope>
    <source>
        <strain evidence="2 3">DSM 21303</strain>
    </source>
</reference>
<feature type="signal peptide" evidence="1">
    <location>
        <begin position="1"/>
        <end position="29"/>
    </location>
</feature>
<dbReference type="AlphaFoldDB" id="A0A9X0WHY1"/>
<dbReference type="Proteomes" id="UP001138802">
    <property type="component" value="Unassembled WGS sequence"/>
</dbReference>
<evidence type="ECO:0000313" key="2">
    <source>
        <dbReference type="EMBL" id="MBK1645061.1"/>
    </source>
</evidence>
<keyword evidence="3" id="KW-1185">Reference proteome</keyword>
<evidence type="ECO:0000313" key="3">
    <source>
        <dbReference type="Proteomes" id="UP001138802"/>
    </source>
</evidence>
<comment type="caution">
    <text evidence="2">The sequence shown here is derived from an EMBL/GenBank/DDBJ whole genome shotgun (WGS) entry which is preliminary data.</text>
</comment>
<feature type="chain" id="PRO_5040896140" evidence="1">
    <location>
        <begin position="30"/>
        <end position="222"/>
    </location>
</feature>